<dbReference type="EMBL" id="AALLDS010000027">
    <property type="protein sequence ID" value="EDA7614689.1"/>
    <property type="molecule type" value="Genomic_DNA"/>
</dbReference>
<evidence type="ECO:0000313" key="1">
    <source>
        <dbReference type="EMBL" id="APA22888.1"/>
    </source>
</evidence>
<dbReference type="RefSeq" id="WP_000834113.1">
    <property type="nucleotide sequence ID" value="NC_024983.1"/>
</dbReference>
<reference evidence="1" key="1">
    <citation type="journal article" date="2016" name="Sci. Rep.">
        <title>Isolation and plasmid characterization of carbapenemase (IMP-4) producing Salmonella enterica Typhimurium from cats.</title>
        <authorList>
            <person name="Abraham S."/>
            <person name="O'Dea M."/>
            <person name="Trott D.J."/>
            <person name="Abraham R.J."/>
            <person name="Hughes D."/>
            <person name="Pang S."/>
            <person name="McKew G."/>
            <person name="Cheong E.Y."/>
            <person name="Merlino J."/>
            <person name="Saputra S."/>
            <person name="Malik R."/>
            <person name="Gottlieb T."/>
        </authorList>
    </citation>
    <scope>NUCLEOTIDE SEQUENCE</scope>
    <source>
        <strain evidence="1">MU1</strain>
        <plasmid evidence="1">pIMP4-SEM1</plasmid>
    </source>
</reference>
<evidence type="ECO:0000313" key="4">
    <source>
        <dbReference type="EMBL" id="HAB3532454.1"/>
    </source>
</evidence>
<name>A0A077W2W4_SALTM</name>
<evidence type="ECO:0000313" key="2">
    <source>
        <dbReference type="EMBL" id="ECA5343191.1"/>
    </source>
</evidence>
<keyword evidence="1" id="KW-0614">Plasmid</keyword>
<dbReference type="AlphaFoldDB" id="A0A077W2W4"/>
<reference evidence="2" key="3">
    <citation type="submission" date="2018-12" db="EMBL/GenBank/DDBJ databases">
        <authorList>
            <person name="Ashton P.M."/>
            <person name="Dallman T."/>
            <person name="Nair S."/>
            <person name="De Pinna E."/>
            <person name="Peters T."/>
            <person name="Grant K."/>
        </authorList>
    </citation>
    <scope>NUCLEOTIDE SEQUENCE</scope>
    <source>
        <strain evidence="3">116039</strain>
        <strain evidence="2">582921</strain>
    </source>
</reference>
<accession>A0A077W2W4</accession>
<evidence type="ECO:0000313" key="3">
    <source>
        <dbReference type="EMBL" id="EDA7614689.1"/>
    </source>
</evidence>
<reference evidence="4" key="4">
    <citation type="submission" date="2019-06" db="EMBL/GenBank/DDBJ databases">
        <authorList>
            <consortium name="NCBI Pathogen Detection Project"/>
        </authorList>
    </citation>
    <scope>NUCLEOTIDE SEQUENCE</scope>
    <source>
        <strain evidence="4">Salmonella enterica</strain>
    </source>
</reference>
<dbReference type="EMBL" id="DAAGLI010000024">
    <property type="protein sequence ID" value="HAB3532454.1"/>
    <property type="molecule type" value="Genomic_DNA"/>
</dbReference>
<protein>
    <submittedName>
        <fullName evidence="2">Uncharacterized protein</fullName>
    </submittedName>
</protein>
<dbReference type="EMBL" id="KX810825">
    <property type="protein sequence ID" value="APA22888.1"/>
    <property type="molecule type" value="Genomic_DNA"/>
</dbReference>
<proteinExistence type="predicted"/>
<organism evidence="2">
    <name type="scientific">Salmonella typhimurium</name>
    <dbReference type="NCBI Taxonomy" id="90371"/>
    <lineage>
        <taxon>Bacteria</taxon>
        <taxon>Pseudomonadati</taxon>
        <taxon>Pseudomonadota</taxon>
        <taxon>Gammaproteobacteria</taxon>
        <taxon>Enterobacterales</taxon>
        <taxon>Enterobacteriaceae</taxon>
        <taxon>Salmonella</taxon>
    </lineage>
</organism>
<geneLocation type="plasmid" evidence="1">
    <name>pIMP4-SEM1</name>
</geneLocation>
<sequence>MKSDTEMVSPIELHIGDHVQRHGALFEVMHIVESECDIPGGIRVAACISRVIGDVTGNIPRGWLETPKRMAERGVKWATSLPEGLYFNIQGNAHAKVSRVIRNVTN</sequence>
<dbReference type="EMBL" id="AAHUQY010000028">
    <property type="protein sequence ID" value="ECA5343191.1"/>
    <property type="molecule type" value="Genomic_DNA"/>
</dbReference>
<reference evidence="4" key="2">
    <citation type="journal article" date="2018" name="Genome Biol.">
        <title>SKESA: strategic k-mer extension for scrupulous assemblies.</title>
        <authorList>
            <person name="Souvorov A."/>
            <person name="Agarwala R."/>
            <person name="Lipman D.J."/>
        </authorList>
    </citation>
    <scope>NUCLEOTIDE SEQUENCE</scope>
    <source>
        <strain evidence="4">Salmonella enterica</strain>
    </source>
</reference>
<gene>
    <name evidence="3" type="ORF">A3V89_18165</name>
    <name evidence="2" type="ORF">ELS01_22705</name>
    <name evidence="4" type="ORF">GJE27_21990</name>
</gene>